<dbReference type="Pfam" id="PF00106">
    <property type="entry name" value="adh_short"/>
    <property type="match status" value="1"/>
</dbReference>
<name>A0A3Q8XQU9_9HYPH</name>
<dbReference type="InterPro" id="IPR036291">
    <property type="entry name" value="NAD(P)-bd_dom_sf"/>
</dbReference>
<dbReference type="OrthoDB" id="9781689at2"/>
<proteinExistence type="predicted"/>
<sequence>MGLATAKAAAAAGAKVMLAARDEHALERICNDLKSTGGDVDFMKTDVGEEEQVQALADRAIESRL</sequence>
<dbReference type="KEGG" id="abaw:D5400_17930"/>
<evidence type="ECO:0000313" key="1">
    <source>
        <dbReference type="EMBL" id="AZN72905.1"/>
    </source>
</evidence>
<dbReference type="InterPro" id="IPR002347">
    <property type="entry name" value="SDR_fam"/>
</dbReference>
<dbReference type="EMBL" id="CP032509">
    <property type="protein sequence ID" value="AZN72905.1"/>
    <property type="molecule type" value="Genomic_DNA"/>
</dbReference>
<keyword evidence="2" id="KW-1185">Reference proteome</keyword>
<dbReference type="Proteomes" id="UP000268192">
    <property type="component" value="Chromosome"/>
</dbReference>
<gene>
    <name evidence="1" type="ORF">D5400_17930</name>
</gene>
<reference evidence="1 2" key="1">
    <citation type="submission" date="2018-09" db="EMBL/GenBank/DDBJ databases">
        <title>Marinorhizobium profundi gen. nov., sp. nov., isolated from a deep-sea sediment sample from the New Britain Trench and proposal of Marinorhizobiaceae fam. nov. in the order Rhizobiales of the class Alphaproteobacteria.</title>
        <authorList>
            <person name="Cao J."/>
        </authorList>
    </citation>
    <scope>NUCLEOTIDE SEQUENCE [LARGE SCALE GENOMIC DNA]</scope>
    <source>
        <strain evidence="1 2">WS11</strain>
    </source>
</reference>
<evidence type="ECO:0000313" key="2">
    <source>
        <dbReference type="Proteomes" id="UP000268192"/>
    </source>
</evidence>
<accession>A0A3Q8XQU9</accession>
<organism evidence="1 2">
    <name type="scientific">Georhizobium profundi</name>
    <dbReference type="NCBI Taxonomy" id="2341112"/>
    <lineage>
        <taxon>Bacteria</taxon>
        <taxon>Pseudomonadati</taxon>
        <taxon>Pseudomonadota</taxon>
        <taxon>Alphaproteobacteria</taxon>
        <taxon>Hyphomicrobiales</taxon>
        <taxon>Rhizobiaceae</taxon>
        <taxon>Georhizobium</taxon>
    </lineage>
</organism>
<protein>
    <submittedName>
        <fullName evidence="1">SDR family NAD(P)-dependent oxidoreductase</fullName>
    </submittedName>
</protein>
<dbReference type="AlphaFoldDB" id="A0A3Q8XQU9"/>
<dbReference type="SUPFAM" id="SSF51735">
    <property type="entry name" value="NAD(P)-binding Rossmann-fold domains"/>
    <property type="match status" value="1"/>
</dbReference>
<dbReference type="Gene3D" id="3.40.50.720">
    <property type="entry name" value="NAD(P)-binding Rossmann-like Domain"/>
    <property type="match status" value="1"/>
</dbReference>